<dbReference type="EMBL" id="JBAHYK010000012">
    <property type="protein sequence ID" value="KAL0581323.1"/>
    <property type="molecule type" value="Genomic_DNA"/>
</dbReference>
<feature type="compositionally biased region" description="Polar residues" evidence="1">
    <location>
        <begin position="346"/>
        <end position="357"/>
    </location>
</feature>
<name>A0ABR3G161_9AGAR</name>
<evidence type="ECO:0000313" key="2">
    <source>
        <dbReference type="EMBL" id="KAL0581323.1"/>
    </source>
</evidence>
<proteinExistence type="predicted"/>
<feature type="compositionally biased region" description="Acidic residues" evidence="1">
    <location>
        <begin position="374"/>
        <end position="385"/>
    </location>
</feature>
<evidence type="ECO:0000256" key="1">
    <source>
        <dbReference type="SAM" id="MobiDB-lite"/>
    </source>
</evidence>
<keyword evidence="3" id="KW-1185">Reference proteome</keyword>
<organism evidence="2 3">
    <name type="scientific">Marasmius crinis-equi</name>
    <dbReference type="NCBI Taxonomy" id="585013"/>
    <lineage>
        <taxon>Eukaryota</taxon>
        <taxon>Fungi</taxon>
        <taxon>Dikarya</taxon>
        <taxon>Basidiomycota</taxon>
        <taxon>Agaricomycotina</taxon>
        <taxon>Agaricomycetes</taxon>
        <taxon>Agaricomycetidae</taxon>
        <taxon>Agaricales</taxon>
        <taxon>Marasmiineae</taxon>
        <taxon>Marasmiaceae</taxon>
        <taxon>Marasmius</taxon>
    </lineage>
</organism>
<dbReference type="CDD" id="cd00043">
    <property type="entry name" value="CYCLIN_SF"/>
    <property type="match status" value="1"/>
</dbReference>
<feature type="region of interest" description="Disordered" evidence="1">
    <location>
        <begin position="409"/>
        <end position="438"/>
    </location>
</feature>
<reference evidence="2 3" key="1">
    <citation type="submission" date="2024-02" db="EMBL/GenBank/DDBJ databases">
        <title>A draft genome for the cacao thread blight pathogen Marasmius crinis-equi.</title>
        <authorList>
            <person name="Cohen S.P."/>
            <person name="Baruah I.K."/>
            <person name="Amoako-Attah I."/>
            <person name="Bukari Y."/>
            <person name="Meinhardt L.W."/>
            <person name="Bailey B.A."/>
        </authorList>
    </citation>
    <scope>NUCLEOTIDE SEQUENCE [LARGE SCALE GENOMIC DNA]</scope>
    <source>
        <strain evidence="2 3">GH-76</strain>
    </source>
</reference>
<protein>
    <submittedName>
        <fullName evidence="2">Uncharacterized protein</fullName>
    </submittedName>
</protein>
<gene>
    <name evidence="2" type="ORF">V5O48_000699</name>
</gene>
<evidence type="ECO:0000313" key="3">
    <source>
        <dbReference type="Proteomes" id="UP001465976"/>
    </source>
</evidence>
<feature type="compositionally biased region" description="Basic and acidic residues" evidence="1">
    <location>
        <begin position="320"/>
        <end position="331"/>
    </location>
</feature>
<sequence length="438" mass="49538">MNAYKHELKQFCSSQGCSSETREKGIDYLESVHAKVAGQRITGNALVPICAYLASQRLQNNEISREAAVKKSCLNRPQFDKEFETIRGLLPDDTARARKGRRMGEYDQLIKRHGVSRLKDLDRWLEEVEAEVSSGGRRRLDVGSVHGRCAIFFWVLGILENEPPDQQKFIIQNNLDHTNFAKLIAMLNRQCKGLEEKMQEEKARLPVPTMPFTLPSAPPTSPRKSPQKRPLRELPSRGSPKRPKLAEPASEEPASQSQLPVVPPTDDVEMLPPSLPPKTPSKRLGPFGDAKTPSSHQLLQLKARATGSESPSRRSQALHVRLDTPHTDHVTPSRRRSTRTDATRPQSPSRSLQTPEQSFAAELMDVDCPSDAPSSDEEEEVEVVEEEIPLPRRFRPVFRDRQQWYNSDPLLSEDWKRAKKASQRRTERYGHPFGASVQ</sequence>
<feature type="region of interest" description="Disordered" evidence="1">
    <location>
        <begin position="202"/>
        <end position="385"/>
    </location>
</feature>
<dbReference type="Proteomes" id="UP001465976">
    <property type="component" value="Unassembled WGS sequence"/>
</dbReference>
<comment type="caution">
    <text evidence="2">The sequence shown here is derived from an EMBL/GenBank/DDBJ whole genome shotgun (WGS) entry which is preliminary data.</text>
</comment>
<accession>A0ABR3G161</accession>